<organism evidence="1 2">
    <name type="scientific">Armillaria novae-zelandiae</name>
    <dbReference type="NCBI Taxonomy" id="153914"/>
    <lineage>
        <taxon>Eukaryota</taxon>
        <taxon>Fungi</taxon>
        <taxon>Dikarya</taxon>
        <taxon>Basidiomycota</taxon>
        <taxon>Agaricomycotina</taxon>
        <taxon>Agaricomycetes</taxon>
        <taxon>Agaricomycetidae</taxon>
        <taxon>Agaricales</taxon>
        <taxon>Marasmiineae</taxon>
        <taxon>Physalacriaceae</taxon>
        <taxon>Armillaria</taxon>
    </lineage>
</organism>
<proteinExistence type="predicted"/>
<name>A0AA39PVJ1_9AGAR</name>
<accession>A0AA39PVJ1</accession>
<reference evidence="1" key="1">
    <citation type="submission" date="2023-06" db="EMBL/GenBank/DDBJ databases">
        <authorList>
            <consortium name="Lawrence Berkeley National Laboratory"/>
            <person name="Ahrendt S."/>
            <person name="Sahu N."/>
            <person name="Indic B."/>
            <person name="Wong-Bajracharya J."/>
            <person name="Merenyi Z."/>
            <person name="Ke H.-M."/>
            <person name="Monk M."/>
            <person name="Kocsube S."/>
            <person name="Drula E."/>
            <person name="Lipzen A."/>
            <person name="Balint B."/>
            <person name="Henrissat B."/>
            <person name="Andreopoulos B."/>
            <person name="Martin F.M."/>
            <person name="Harder C.B."/>
            <person name="Rigling D."/>
            <person name="Ford K.L."/>
            <person name="Foster G.D."/>
            <person name="Pangilinan J."/>
            <person name="Papanicolaou A."/>
            <person name="Barry K."/>
            <person name="LaButti K."/>
            <person name="Viragh M."/>
            <person name="Koriabine M."/>
            <person name="Yan M."/>
            <person name="Riley R."/>
            <person name="Champramary S."/>
            <person name="Plett K.L."/>
            <person name="Tsai I.J."/>
            <person name="Slot J."/>
            <person name="Sipos G."/>
            <person name="Plett J."/>
            <person name="Nagy L.G."/>
            <person name="Grigoriev I.V."/>
        </authorList>
    </citation>
    <scope>NUCLEOTIDE SEQUENCE</scope>
    <source>
        <strain evidence="1">ICMP 16352</strain>
    </source>
</reference>
<comment type="caution">
    <text evidence="1">The sequence shown here is derived from an EMBL/GenBank/DDBJ whole genome shotgun (WGS) entry which is preliminary data.</text>
</comment>
<protein>
    <submittedName>
        <fullName evidence="1">Uncharacterized protein</fullName>
    </submittedName>
</protein>
<keyword evidence="2" id="KW-1185">Reference proteome</keyword>
<sequence length="199" mass="22954">MDRYLVFSTAMWFRHIYAFISDKALVVNYLLRIGVDHASIPLPSDWEVAIDNMAGLRGESNRIRFGIAKCDPKATQFSPKTQDTLVMPLLRLIARERVGRILYPIKQEAPWSWSGVFLCLCNMCLYRQVRNVYTRCGHGVTLPDEEIKCDLVNCKFSTTHPRTCRPPQCSQTCWQYHQYPQQYSPNINALCPQCSNRSA</sequence>
<evidence type="ECO:0000313" key="1">
    <source>
        <dbReference type="EMBL" id="KAK0491350.1"/>
    </source>
</evidence>
<gene>
    <name evidence="1" type="ORF">IW261DRAFT_83129</name>
</gene>
<dbReference type="AlphaFoldDB" id="A0AA39PVJ1"/>
<evidence type="ECO:0000313" key="2">
    <source>
        <dbReference type="Proteomes" id="UP001175227"/>
    </source>
</evidence>
<dbReference type="EMBL" id="JAUEPR010000001">
    <property type="protein sequence ID" value="KAK0491350.1"/>
    <property type="molecule type" value="Genomic_DNA"/>
</dbReference>
<dbReference type="Proteomes" id="UP001175227">
    <property type="component" value="Unassembled WGS sequence"/>
</dbReference>